<evidence type="ECO:0000313" key="3">
    <source>
        <dbReference type="Proteomes" id="UP000309450"/>
    </source>
</evidence>
<reference evidence="2 3" key="1">
    <citation type="submission" date="2019-04" db="EMBL/GenBank/DDBJ databases">
        <title>Draft genome sequence of Gemmobacter aestuarii sp. nov.</title>
        <authorList>
            <person name="Hameed A."/>
            <person name="Lin S.-Y."/>
            <person name="Shahina M."/>
            <person name="Lai W.-A."/>
            <person name="Young C.-C."/>
        </authorList>
    </citation>
    <scope>NUCLEOTIDE SEQUENCE [LARGE SCALE GENOMIC DNA]</scope>
    <source>
        <strain evidence="2 3">CC-PW-75</strain>
    </source>
</reference>
<gene>
    <name evidence="2" type="ORF">E7811_02270</name>
</gene>
<dbReference type="SMART" id="SM00471">
    <property type="entry name" value="HDc"/>
    <property type="match status" value="1"/>
</dbReference>
<sequence>MTDPSTLRDALERAVTTAWADQADGAHDLGHLRRVWANCQRIADADAPGADRAVLMAAAYLHDLVNLPKDHPDRARASTLSSEAAAVVLRALDFPADRIAATAHAIAAHSFSAGITPETVEARILQDADRLEALGAIGIARLFCVAGAMGAALFDDADPIACDRPLDDRRFALDHLEVKLFPVAAGMLTAEGRRIAAERAEWMARFRSQLLAELG</sequence>
<dbReference type="PROSITE" id="PS51831">
    <property type="entry name" value="HD"/>
    <property type="match status" value="1"/>
</dbReference>
<proteinExistence type="predicted"/>
<evidence type="ECO:0000259" key="1">
    <source>
        <dbReference type="PROSITE" id="PS51831"/>
    </source>
</evidence>
<dbReference type="Pfam" id="PF01966">
    <property type="entry name" value="HD"/>
    <property type="match status" value="1"/>
</dbReference>
<name>A0A4S3MRY2_9RHOB</name>
<dbReference type="Gene3D" id="1.10.3210.50">
    <property type="match status" value="1"/>
</dbReference>
<keyword evidence="3" id="KW-1185">Reference proteome</keyword>
<dbReference type="EMBL" id="SSND01000001">
    <property type="protein sequence ID" value="THD84585.1"/>
    <property type="molecule type" value="Genomic_DNA"/>
</dbReference>
<dbReference type="PANTHER" id="PTHR33594:SF1">
    <property type="entry name" value="HD_PDEASE DOMAIN-CONTAINING PROTEIN"/>
    <property type="match status" value="1"/>
</dbReference>
<evidence type="ECO:0000313" key="2">
    <source>
        <dbReference type="EMBL" id="THD84585.1"/>
    </source>
</evidence>
<accession>A0A4S3MRY2</accession>
<dbReference type="InterPro" id="IPR006674">
    <property type="entry name" value="HD_domain"/>
</dbReference>
<organism evidence="2 3">
    <name type="scientific">Aliigemmobacter aestuarii</name>
    <dbReference type="NCBI Taxonomy" id="1445661"/>
    <lineage>
        <taxon>Bacteria</taxon>
        <taxon>Pseudomonadati</taxon>
        <taxon>Pseudomonadota</taxon>
        <taxon>Alphaproteobacteria</taxon>
        <taxon>Rhodobacterales</taxon>
        <taxon>Paracoccaceae</taxon>
        <taxon>Aliigemmobacter</taxon>
    </lineage>
</organism>
<dbReference type="CDD" id="cd00077">
    <property type="entry name" value="HDc"/>
    <property type="match status" value="1"/>
</dbReference>
<dbReference type="OrthoDB" id="9797344at2"/>
<comment type="caution">
    <text evidence="2">The sequence shown here is derived from an EMBL/GenBank/DDBJ whole genome shotgun (WGS) entry which is preliminary data.</text>
</comment>
<dbReference type="PANTHER" id="PTHR33594">
    <property type="entry name" value="SUPERFAMILY HYDROLASE, PUTATIVE (AFU_ORTHOLOGUE AFUA_1G03035)-RELATED"/>
    <property type="match status" value="1"/>
</dbReference>
<dbReference type="RefSeq" id="WP_136392966.1">
    <property type="nucleotide sequence ID" value="NZ_SSND01000001.1"/>
</dbReference>
<feature type="domain" description="HD" evidence="1">
    <location>
        <begin position="28"/>
        <end position="134"/>
    </location>
</feature>
<dbReference type="SUPFAM" id="SSF109604">
    <property type="entry name" value="HD-domain/PDEase-like"/>
    <property type="match status" value="1"/>
</dbReference>
<protein>
    <submittedName>
        <fullName evidence="2">HD domain-containing protein</fullName>
    </submittedName>
</protein>
<dbReference type="AlphaFoldDB" id="A0A4S3MRY2"/>
<dbReference type="Proteomes" id="UP000309450">
    <property type="component" value="Unassembled WGS sequence"/>
</dbReference>
<dbReference type="InterPro" id="IPR003607">
    <property type="entry name" value="HD/PDEase_dom"/>
</dbReference>